<accession>A0A1X0IAL2</accession>
<dbReference type="Proteomes" id="UP000192513">
    <property type="component" value="Unassembled WGS sequence"/>
</dbReference>
<keyword evidence="3" id="KW-1185">Reference proteome</keyword>
<evidence type="ECO:0000313" key="3">
    <source>
        <dbReference type="Proteomes" id="UP000192513"/>
    </source>
</evidence>
<sequence length="140" mass="15833">MDVLIRRFGRILAARLGAIRAAHIHVWPGKYAITRIDIDRALFDHPQETSRFGAEVWWNDSITGEHAADTDEPAEEHRDTFLLSFRRVASRAGEILLRLLAAVVERARLDEFIDTSEDRLDTADDQGDQNASDALNGSRH</sequence>
<feature type="compositionally biased region" description="Polar residues" evidence="1">
    <location>
        <begin position="128"/>
        <end position="140"/>
    </location>
</feature>
<dbReference type="RefSeq" id="WP_083172033.1">
    <property type="nucleotide sequence ID" value="NZ_AP022619.1"/>
</dbReference>
<reference evidence="2 3" key="1">
    <citation type="submission" date="2017-02" db="EMBL/GenBank/DDBJ databases">
        <title>The new phylogeny of genus Mycobacterium.</title>
        <authorList>
            <person name="Tortoli E."/>
            <person name="Trovato A."/>
            <person name="Cirillo D.M."/>
        </authorList>
    </citation>
    <scope>NUCLEOTIDE SEQUENCE [LARGE SCALE GENOMIC DNA]</scope>
    <source>
        <strain evidence="2 3">DSM 45000</strain>
    </source>
</reference>
<organism evidence="2 3">
    <name type="scientific">Mycobacterium paraseoulense</name>
    <dbReference type="NCBI Taxonomy" id="590652"/>
    <lineage>
        <taxon>Bacteria</taxon>
        <taxon>Bacillati</taxon>
        <taxon>Actinomycetota</taxon>
        <taxon>Actinomycetes</taxon>
        <taxon>Mycobacteriales</taxon>
        <taxon>Mycobacteriaceae</taxon>
        <taxon>Mycobacterium</taxon>
    </lineage>
</organism>
<name>A0A1X0IAL2_9MYCO</name>
<comment type="caution">
    <text evidence="2">The sequence shown here is derived from an EMBL/GenBank/DDBJ whole genome shotgun (WGS) entry which is preliminary data.</text>
</comment>
<proteinExistence type="predicted"/>
<protein>
    <submittedName>
        <fullName evidence="2">Uncharacterized protein</fullName>
    </submittedName>
</protein>
<dbReference type="EMBL" id="MVIE01000013">
    <property type="protein sequence ID" value="ORB41041.1"/>
    <property type="molecule type" value="Genomic_DNA"/>
</dbReference>
<evidence type="ECO:0000313" key="2">
    <source>
        <dbReference type="EMBL" id="ORB41041.1"/>
    </source>
</evidence>
<dbReference type="AlphaFoldDB" id="A0A1X0IAL2"/>
<evidence type="ECO:0000256" key="1">
    <source>
        <dbReference type="SAM" id="MobiDB-lite"/>
    </source>
</evidence>
<feature type="region of interest" description="Disordered" evidence="1">
    <location>
        <begin position="120"/>
        <end position="140"/>
    </location>
</feature>
<gene>
    <name evidence="2" type="ORF">BST39_12580</name>
</gene>